<evidence type="ECO:0000256" key="2">
    <source>
        <dbReference type="SAM" id="Phobius"/>
    </source>
</evidence>
<sequence length="271" mass="31487">MEREFSIVVLLFFCYSLIGWVWETIYCSIKAKKFVYRGFLLGPITPIYGFGVLGVLYFIAPYQNNELVVFCLAFILISALEYVTSFLLERLFHASLWDYNQVPLNINGRVAVPVSIFWGLCCLLIVEVVNPRLMLLAANWSDRFGIFLPIGLLMLISFDLGFTLSSVPAFRRGLNELNEAIQEKKDQLQQTVEENKDLSSLRLSEIKQQVSDRYDWLTELRQQKEGSRRLPRLNLQERRFLSGFPNMQSKDFSSSIEEIRKLVKELRKDSK</sequence>
<keyword evidence="4" id="KW-1185">Reference proteome</keyword>
<protein>
    <recommendedName>
        <fullName evidence="5">ABC transporter permease</fullName>
    </recommendedName>
</protein>
<reference evidence="3 4" key="2">
    <citation type="submission" date="2024-02" db="EMBL/GenBank/DDBJ databases">
        <title>The Genome Sequence of Enterococcus sp. DIV0159.</title>
        <authorList>
            <person name="Earl A."/>
            <person name="Manson A."/>
            <person name="Gilmore M."/>
            <person name="Sanders J."/>
            <person name="Shea T."/>
            <person name="Howe W."/>
            <person name="Livny J."/>
            <person name="Cuomo C."/>
            <person name="Neafsey D."/>
            <person name="Birren B."/>
        </authorList>
    </citation>
    <scope>NUCLEOTIDE SEQUENCE [LARGE SCALE GENOMIC DNA]</scope>
    <source>
        <strain evidence="3 4">665A</strain>
    </source>
</reference>
<name>A0ABV0EIF4_9ENTE</name>
<feature type="transmembrane region" description="Helical" evidence="2">
    <location>
        <begin position="67"/>
        <end position="88"/>
    </location>
</feature>
<reference evidence="3 4" key="1">
    <citation type="submission" date="2021-03" db="EMBL/GenBank/DDBJ databases">
        <authorList>
            <person name="Gilmore M.S."/>
            <person name="Schwartzman J."/>
            <person name="Van Tyne D."/>
            <person name="Martin M."/>
            <person name="Earl A.M."/>
            <person name="Manson A.L."/>
            <person name="Straub T."/>
            <person name="Salamzade R."/>
            <person name="Saavedra J."/>
            <person name="Lebreton F."/>
            <person name="Prichula J."/>
            <person name="Schaufler K."/>
            <person name="Gaca A."/>
            <person name="Sgardioli B."/>
            <person name="Wagenaar J."/>
            <person name="Strong T."/>
        </authorList>
    </citation>
    <scope>NUCLEOTIDE SEQUENCE [LARGE SCALE GENOMIC DNA]</scope>
    <source>
        <strain evidence="3 4">665A</strain>
    </source>
</reference>
<keyword evidence="2" id="KW-0812">Transmembrane</keyword>
<dbReference type="RefSeq" id="WP_207702864.1">
    <property type="nucleotide sequence ID" value="NZ_JAFREL020000001.1"/>
</dbReference>
<evidence type="ECO:0000313" key="4">
    <source>
        <dbReference type="Proteomes" id="UP000664357"/>
    </source>
</evidence>
<feature type="transmembrane region" description="Helical" evidence="2">
    <location>
        <begin position="108"/>
        <end position="126"/>
    </location>
</feature>
<feature type="transmembrane region" description="Helical" evidence="2">
    <location>
        <begin position="146"/>
        <end position="167"/>
    </location>
</feature>
<evidence type="ECO:0000256" key="1">
    <source>
        <dbReference type="SAM" id="Coils"/>
    </source>
</evidence>
<feature type="transmembrane region" description="Helical" evidence="2">
    <location>
        <begin position="38"/>
        <end position="61"/>
    </location>
</feature>
<accession>A0ABV0EIF4</accession>
<keyword evidence="2" id="KW-1133">Transmembrane helix</keyword>
<gene>
    <name evidence="3" type="ORF">JZO67_000331</name>
</gene>
<dbReference type="EMBL" id="JAFREL020000001">
    <property type="protein sequence ID" value="MEO1768420.1"/>
    <property type="molecule type" value="Genomic_DNA"/>
</dbReference>
<dbReference type="Proteomes" id="UP000664357">
    <property type="component" value="Unassembled WGS sequence"/>
</dbReference>
<feature type="transmembrane region" description="Helical" evidence="2">
    <location>
        <begin position="6"/>
        <end position="26"/>
    </location>
</feature>
<proteinExistence type="predicted"/>
<keyword evidence="2" id="KW-0472">Membrane</keyword>
<organism evidence="3 4">
    <name type="scientific">Candidatus Enterococcus ferrettii</name>
    <dbReference type="NCBI Taxonomy" id="2815324"/>
    <lineage>
        <taxon>Bacteria</taxon>
        <taxon>Bacillati</taxon>
        <taxon>Bacillota</taxon>
        <taxon>Bacilli</taxon>
        <taxon>Lactobacillales</taxon>
        <taxon>Enterococcaceae</taxon>
        <taxon>Enterococcus</taxon>
    </lineage>
</organism>
<evidence type="ECO:0000313" key="3">
    <source>
        <dbReference type="EMBL" id="MEO1768420.1"/>
    </source>
</evidence>
<comment type="caution">
    <text evidence="3">The sequence shown here is derived from an EMBL/GenBank/DDBJ whole genome shotgun (WGS) entry which is preliminary data.</text>
</comment>
<dbReference type="InterPro" id="IPR010540">
    <property type="entry name" value="CmpB_TMEM229"/>
</dbReference>
<keyword evidence="1" id="KW-0175">Coiled coil</keyword>
<dbReference type="Pfam" id="PF06541">
    <property type="entry name" value="ABC_trans_CmpB"/>
    <property type="match status" value="1"/>
</dbReference>
<feature type="coiled-coil region" evidence="1">
    <location>
        <begin position="171"/>
        <end position="201"/>
    </location>
</feature>
<evidence type="ECO:0008006" key="5">
    <source>
        <dbReference type="Google" id="ProtNLM"/>
    </source>
</evidence>